<feature type="domain" description="C2H2-type" evidence="6">
    <location>
        <begin position="231"/>
        <end position="258"/>
    </location>
</feature>
<name>A0ABQ7Q7P3_PLUXY</name>
<evidence type="ECO:0000313" key="7">
    <source>
        <dbReference type="EMBL" id="KAG7301262.1"/>
    </source>
</evidence>
<dbReference type="Pfam" id="PF00096">
    <property type="entry name" value="zf-C2H2"/>
    <property type="match status" value="1"/>
</dbReference>
<dbReference type="InterPro" id="IPR013087">
    <property type="entry name" value="Znf_C2H2_type"/>
</dbReference>
<evidence type="ECO:0000313" key="8">
    <source>
        <dbReference type="Proteomes" id="UP000823941"/>
    </source>
</evidence>
<dbReference type="PROSITE" id="PS50157">
    <property type="entry name" value="ZINC_FINGER_C2H2_2"/>
    <property type="match status" value="4"/>
</dbReference>
<dbReference type="PANTHER" id="PTHR24379">
    <property type="entry name" value="KRAB AND ZINC FINGER DOMAIN-CONTAINING"/>
    <property type="match status" value="1"/>
</dbReference>
<feature type="domain" description="C2H2-type" evidence="6">
    <location>
        <begin position="202"/>
        <end position="230"/>
    </location>
</feature>
<keyword evidence="8" id="KW-1185">Reference proteome</keyword>
<dbReference type="Proteomes" id="UP000823941">
    <property type="component" value="Chromosome 19"/>
</dbReference>
<organism evidence="7 8">
    <name type="scientific">Plutella xylostella</name>
    <name type="common">Diamondback moth</name>
    <name type="synonym">Plutella maculipennis</name>
    <dbReference type="NCBI Taxonomy" id="51655"/>
    <lineage>
        <taxon>Eukaryota</taxon>
        <taxon>Metazoa</taxon>
        <taxon>Ecdysozoa</taxon>
        <taxon>Arthropoda</taxon>
        <taxon>Hexapoda</taxon>
        <taxon>Insecta</taxon>
        <taxon>Pterygota</taxon>
        <taxon>Neoptera</taxon>
        <taxon>Endopterygota</taxon>
        <taxon>Lepidoptera</taxon>
        <taxon>Glossata</taxon>
        <taxon>Ditrysia</taxon>
        <taxon>Yponomeutoidea</taxon>
        <taxon>Plutellidae</taxon>
        <taxon>Plutella</taxon>
    </lineage>
</organism>
<dbReference type="Gene3D" id="3.30.160.60">
    <property type="entry name" value="Classic Zinc Finger"/>
    <property type="match status" value="3"/>
</dbReference>
<reference evidence="7 8" key="1">
    <citation type="submission" date="2021-06" db="EMBL/GenBank/DDBJ databases">
        <title>A haploid diamondback moth (Plutella xylostella L.) genome assembly resolves 31 chromosomes and identifies a diamide resistance mutation.</title>
        <authorList>
            <person name="Ward C.M."/>
            <person name="Perry K.D."/>
            <person name="Baker G."/>
            <person name="Powis K."/>
            <person name="Heckel D.G."/>
            <person name="Baxter S.W."/>
        </authorList>
    </citation>
    <scope>NUCLEOTIDE SEQUENCE [LARGE SCALE GENOMIC DNA]</scope>
    <source>
        <strain evidence="7 8">LV</strain>
        <tissue evidence="7">Single pupa</tissue>
    </source>
</reference>
<dbReference type="PANTHER" id="PTHR24379:SF121">
    <property type="entry name" value="C2H2-TYPE DOMAIN-CONTAINING PROTEIN"/>
    <property type="match status" value="1"/>
</dbReference>
<evidence type="ECO:0000259" key="6">
    <source>
        <dbReference type="PROSITE" id="PS50157"/>
    </source>
</evidence>
<evidence type="ECO:0000256" key="3">
    <source>
        <dbReference type="ARBA" id="ARBA00022771"/>
    </source>
</evidence>
<proteinExistence type="predicted"/>
<dbReference type="InterPro" id="IPR036236">
    <property type="entry name" value="Znf_C2H2_sf"/>
</dbReference>
<comment type="caution">
    <text evidence="7">The sequence shown here is derived from an EMBL/GenBank/DDBJ whole genome shotgun (WGS) entry which is preliminary data.</text>
</comment>
<evidence type="ECO:0000256" key="2">
    <source>
        <dbReference type="ARBA" id="ARBA00022737"/>
    </source>
</evidence>
<keyword evidence="3 5" id="KW-0863">Zinc-finger</keyword>
<evidence type="ECO:0000256" key="4">
    <source>
        <dbReference type="ARBA" id="ARBA00022833"/>
    </source>
</evidence>
<keyword evidence="4" id="KW-0862">Zinc</keyword>
<feature type="non-terminal residue" evidence="7">
    <location>
        <position position="1"/>
    </location>
</feature>
<keyword evidence="2" id="KW-0677">Repeat</keyword>
<feature type="domain" description="C2H2-type" evidence="6">
    <location>
        <begin position="173"/>
        <end position="200"/>
    </location>
</feature>
<sequence length="326" mass="36949">ININDGLPQHICSACEELVNSALNLRSQSQAAEQKLLAMGYRKLETHKISGTHTLLPDTSIKTVEDIELGSFNSTLEIDSVFDSKSLTDFVKEVQSIELQNIATESNISPKVEKECTVEITKSARKERREAYLSLVEGQLDTKGPVTCKVCKKTVNSWPSFVSHAKLHLGFKFVCEYCGKSFVSSTQLNRHCRSHHGMERNLRCSSCDYLALDNAQLVLHERRAHTGERPFVCASCGSAYHSRRCLLQHLESHQTSATVQCEKCPQMFKSRRHLARHTYSTHTSKQFTYKCPVCAHVYRNIKYIRVHLKKLHGLTTSDVKIIKIKL</sequence>
<dbReference type="PROSITE" id="PS00028">
    <property type="entry name" value="ZINC_FINGER_C2H2_1"/>
    <property type="match status" value="3"/>
</dbReference>
<evidence type="ECO:0000256" key="1">
    <source>
        <dbReference type="ARBA" id="ARBA00022723"/>
    </source>
</evidence>
<feature type="domain" description="C2H2-type" evidence="6">
    <location>
        <begin position="259"/>
        <end position="287"/>
    </location>
</feature>
<dbReference type="EMBL" id="JAHIBW010000019">
    <property type="protein sequence ID" value="KAG7301262.1"/>
    <property type="molecule type" value="Genomic_DNA"/>
</dbReference>
<dbReference type="Pfam" id="PF13894">
    <property type="entry name" value="zf-C2H2_4"/>
    <property type="match status" value="1"/>
</dbReference>
<dbReference type="SUPFAM" id="SSF57667">
    <property type="entry name" value="beta-beta-alpha zinc fingers"/>
    <property type="match status" value="3"/>
</dbReference>
<dbReference type="SMART" id="SM00355">
    <property type="entry name" value="ZnF_C2H2"/>
    <property type="match status" value="6"/>
</dbReference>
<accession>A0ABQ7Q7P3</accession>
<protein>
    <recommendedName>
        <fullName evidence="6">C2H2-type domain-containing protein</fullName>
    </recommendedName>
</protein>
<keyword evidence="1" id="KW-0479">Metal-binding</keyword>
<evidence type="ECO:0000256" key="5">
    <source>
        <dbReference type="PROSITE-ProRule" id="PRU00042"/>
    </source>
</evidence>
<gene>
    <name evidence="7" type="ORF">JYU34_014167</name>
</gene>